<dbReference type="InterPro" id="IPR044123">
    <property type="entry name" value="W2_eIF2B_epsilon"/>
</dbReference>
<evidence type="ECO:0000256" key="3">
    <source>
        <dbReference type="ARBA" id="ARBA00022490"/>
    </source>
</evidence>
<evidence type="ECO:0000256" key="4">
    <source>
        <dbReference type="ARBA" id="ARBA00044144"/>
    </source>
</evidence>
<dbReference type="Gene3D" id="2.160.10.10">
    <property type="entry name" value="Hexapeptide repeat proteins"/>
    <property type="match status" value="1"/>
</dbReference>
<keyword evidence="9" id="KW-1185">Reference proteome</keyword>
<accession>A0A024FZR3</accession>
<dbReference type="SUPFAM" id="SSF53448">
    <property type="entry name" value="Nucleotide-diphospho-sugar transferases"/>
    <property type="match status" value="1"/>
</dbReference>
<comment type="caution">
    <text evidence="8">The sequence shown here is derived from an EMBL/GenBank/DDBJ whole genome shotgun (WGS) entry which is preliminary data.</text>
</comment>
<evidence type="ECO:0000313" key="8">
    <source>
        <dbReference type="EMBL" id="CCI39555.1"/>
    </source>
</evidence>
<dbReference type="Gene3D" id="3.90.550.10">
    <property type="entry name" value="Spore Coat Polysaccharide Biosynthesis Protein SpsA, Chain A"/>
    <property type="match status" value="1"/>
</dbReference>
<evidence type="ECO:0000256" key="2">
    <source>
        <dbReference type="ARBA" id="ARBA00007878"/>
    </source>
</evidence>
<dbReference type="InterPro" id="IPR051956">
    <property type="entry name" value="eIF2B_epsilon"/>
</dbReference>
<name>A0A024FZR3_9STRA</name>
<dbReference type="CDD" id="cd11558">
    <property type="entry name" value="W2_eIF2B_epsilon"/>
    <property type="match status" value="1"/>
</dbReference>
<keyword evidence="3" id="KW-0963">Cytoplasm</keyword>
<dbReference type="Pfam" id="PF00483">
    <property type="entry name" value="NTP_transferase"/>
    <property type="match status" value="1"/>
</dbReference>
<evidence type="ECO:0000256" key="6">
    <source>
        <dbReference type="ARBA" id="ARBA00046432"/>
    </source>
</evidence>
<dbReference type="InterPro" id="IPR029044">
    <property type="entry name" value="Nucleotide-diphossugar_trans"/>
</dbReference>
<dbReference type="InterPro" id="IPR016024">
    <property type="entry name" value="ARM-type_fold"/>
</dbReference>
<dbReference type="Gene3D" id="1.25.40.180">
    <property type="match status" value="1"/>
</dbReference>
<comment type="subunit">
    <text evidence="6">Component of the translation initiation factor 2B (eIF2B) complex which is a heterodecamer of two sets of five different subunits: alpha, beta, gamma, delta and epsilon. Subunits alpha, beta and delta comprise a regulatory subcomplex and subunits epsilon and gamma comprise a catalytic subcomplex. Within the complex, the hexameric regulatory complex resides at the center, with the two heterodimeric catalytic subcomplexes bound on opposite sides.</text>
</comment>
<dbReference type="PANTHER" id="PTHR45887">
    <property type="entry name" value="TRANSLATION INITIATION FACTOR EIF-2B SUBUNIT EPSILON"/>
    <property type="match status" value="1"/>
</dbReference>
<dbReference type="GO" id="GO:0003743">
    <property type="term" value="F:translation initiation factor activity"/>
    <property type="evidence" value="ECO:0007669"/>
    <property type="project" value="TreeGrafter"/>
</dbReference>
<dbReference type="PANTHER" id="PTHR45887:SF1">
    <property type="entry name" value="TRANSLATION INITIATION FACTOR EIF-2B SUBUNIT EPSILON"/>
    <property type="match status" value="1"/>
</dbReference>
<dbReference type="SUPFAM" id="SSF48371">
    <property type="entry name" value="ARM repeat"/>
    <property type="match status" value="1"/>
</dbReference>
<dbReference type="Proteomes" id="UP000053237">
    <property type="component" value="Unassembled WGS sequence"/>
</dbReference>
<dbReference type="PROSITE" id="PS51363">
    <property type="entry name" value="W2"/>
    <property type="match status" value="1"/>
</dbReference>
<sequence>MKGKASAGLKDADIQRETQLQAVIFAEFGTDSFLPITLEKPKVLIPVANVPMIEYAMEALVSSGVQEIIVFCSQHYASIKSYIDEVSRISKQISVRCITSCNCLTVGDALRDIDQQQLIQSDPFILMSGDVITNINLKTAIANHQKIKKTDPHCIMTSIFKVVPSTFHPRSSFNNTNIRAYDDELVVGLNSDTKQLIMYQNDPKSSGMGLATDIMVKHESLSIRSDLMDCYIDICSPEVLLKFAENFDYGDIRQDFLHNEVQNYELGDNFFAYIDERDSFASRIVEHIEHIVVSPTQYCSDGSIHWSRIITISVRMIQITAYHRNFIYRDENVKVPRSSCIDRESIIGSDTCFGENCYVSKSSIGPSCTIDNNVRIENSFLWGHVRIEDNVIIKNSILCDNVLICEGSNILNGGILSFGTRIGNNTTLASFVKVTTRKQLRERNSSDFGNEALQESESKNALQKDDVLKWDPQEVGENGIGRIWSLAENQFEVDPEDYSDHENLEEAKRRIVNLQLVKLKASMIGADDLVTERTKKWNEWETRSLEEDDDELEDLPDGFTTKNPSFERILHDLIITGDREGHDIDDLFMEIKSCKFAHNSTFADVIHALISALLDSVELNENEICIILENVRSKFEKWHSVVERCLLDDCDQFAALEALEKYAIDPLHSIKWKKWFRYLLQIVYEREWCSENVILEWYKSREDSSADSKVLELVHDDKVVEFIEWLRDVDEASESDGSSDGSGADAG</sequence>
<dbReference type="GO" id="GO:0005085">
    <property type="term" value="F:guanyl-nucleotide exchange factor activity"/>
    <property type="evidence" value="ECO:0007669"/>
    <property type="project" value="InterPro"/>
</dbReference>
<feature type="domain" description="W2" evidence="7">
    <location>
        <begin position="545"/>
        <end position="736"/>
    </location>
</feature>
<dbReference type="EMBL" id="CAIX01000002">
    <property type="protein sequence ID" value="CCI39555.1"/>
    <property type="molecule type" value="Genomic_DNA"/>
</dbReference>
<dbReference type="InterPro" id="IPR056764">
    <property type="entry name" value="LbH_EIF2B3/5"/>
</dbReference>
<proteinExistence type="inferred from homology"/>
<comment type="similarity">
    <text evidence="2">Belongs to the eIF-2B gamma/epsilon subunits family.</text>
</comment>
<evidence type="ECO:0000313" key="9">
    <source>
        <dbReference type="Proteomes" id="UP000053237"/>
    </source>
</evidence>
<dbReference type="OrthoDB" id="424572at2759"/>
<dbReference type="InParanoid" id="A0A024FZR3"/>
<dbReference type="Pfam" id="PF02020">
    <property type="entry name" value="W2"/>
    <property type="match status" value="1"/>
</dbReference>
<dbReference type="GO" id="GO:0005851">
    <property type="term" value="C:eukaryotic translation initiation factor 2B complex"/>
    <property type="evidence" value="ECO:0007669"/>
    <property type="project" value="TreeGrafter"/>
</dbReference>
<protein>
    <recommendedName>
        <fullName evidence="4">Translation initiation factor eIF2B subunit epsilon</fullName>
    </recommendedName>
    <alternativeName>
        <fullName evidence="5">eIF2B GDP-GTP exchange factor subunit epsilon</fullName>
    </alternativeName>
</protein>
<gene>
    <name evidence="8" type="ORF">BN9_003380</name>
</gene>
<comment type="subcellular location">
    <subcellularLocation>
        <location evidence="1">Cytoplasm</location>
        <location evidence="1">Cytosol</location>
    </subcellularLocation>
</comment>
<evidence type="ECO:0000256" key="5">
    <source>
        <dbReference type="ARBA" id="ARBA00044345"/>
    </source>
</evidence>
<dbReference type="InterPro" id="IPR003307">
    <property type="entry name" value="W2_domain"/>
</dbReference>
<evidence type="ECO:0000256" key="1">
    <source>
        <dbReference type="ARBA" id="ARBA00004514"/>
    </source>
</evidence>
<dbReference type="STRING" id="65357.A0A024FZR3"/>
<dbReference type="AlphaFoldDB" id="A0A024FZR3"/>
<evidence type="ECO:0000259" key="7">
    <source>
        <dbReference type="PROSITE" id="PS51363"/>
    </source>
</evidence>
<dbReference type="GO" id="GO:0031369">
    <property type="term" value="F:translation initiation factor binding"/>
    <property type="evidence" value="ECO:0007669"/>
    <property type="project" value="InterPro"/>
</dbReference>
<organism evidence="8 9">
    <name type="scientific">Albugo candida</name>
    <dbReference type="NCBI Taxonomy" id="65357"/>
    <lineage>
        <taxon>Eukaryota</taxon>
        <taxon>Sar</taxon>
        <taxon>Stramenopiles</taxon>
        <taxon>Oomycota</taxon>
        <taxon>Peronosporomycetes</taxon>
        <taxon>Albuginales</taxon>
        <taxon>Albuginaceae</taxon>
        <taxon>Albugo</taxon>
    </lineage>
</organism>
<reference evidence="8 9" key="1">
    <citation type="submission" date="2012-05" db="EMBL/GenBank/DDBJ databases">
        <title>Recombination and specialization in a pathogen metapopulation.</title>
        <authorList>
            <person name="Gardiner A."/>
            <person name="Kemen E."/>
            <person name="Schultz-Larsen T."/>
            <person name="MacLean D."/>
            <person name="Van Oosterhout C."/>
            <person name="Jones J.D.G."/>
        </authorList>
    </citation>
    <scope>NUCLEOTIDE SEQUENCE [LARGE SCALE GENOMIC DNA]</scope>
    <source>
        <strain evidence="8 9">Ac Nc2</strain>
    </source>
</reference>
<dbReference type="InterPro" id="IPR005835">
    <property type="entry name" value="NTP_transferase_dom"/>
</dbReference>
<dbReference type="Pfam" id="PF25084">
    <property type="entry name" value="LbH_EIF2B"/>
    <property type="match status" value="1"/>
</dbReference>